<accession>A0A5B2TBY7</accession>
<sequence length="90" mass="9879">MNLNPRLLDPVTEHRVRQTLQLALREGCTVREAKGEARGYLRALSPAMPQAHIVEAVDGILAEIDPMLNDLADCEPDGRRTPPGQLNLGL</sequence>
<gene>
    <name evidence="1" type="ORF">F0Q34_20740</name>
</gene>
<dbReference type="AlphaFoldDB" id="A0A5B2TBY7"/>
<dbReference type="OrthoDB" id="7276717at2"/>
<dbReference type="RefSeq" id="WP_149814286.1">
    <property type="nucleotide sequence ID" value="NZ_VUKA01000036.1"/>
</dbReference>
<keyword evidence="2" id="KW-1185">Reference proteome</keyword>
<proteinExistence type="predicted"/>
<dbReference type="EMBL" id="VUKA01000036">
    <property type="protein sequence ID" value="KAA2211320.1"/>
    <property type="molecule type" value="Genomic_DNA"/>
</dbReference>
<reference evidence="1 2" key="1">
    <citation type="journal article" date="2015" name="Int. J. Syst. Evol. Microbiol.">
        <title>Roseomonas oryzae sp. nov., isolated from paddy rhizosphere soil.</title>
        <authorList>
            <person name="Ramaprasad E.V."/>
            <person name="Sasikala Ch."/>
            <person name="Ramana Ch.V."/>
        </authorList>
    </citation>
    <scope>NUCLEOTIDE SEQUENCE [LARGE SCALE GENOMIC DNA]</scope>
    <source>
        <strain evidence="1 2">KCTC 42542</strain>
    </source>
</reference>
<comment type="caution">
    <text evidence="1">The sequence shown here is derived from an EMBL/GenBank/DDBJ whole genome shotgun (WGS) entry which is preliminary data.</text>
</comment>
<evidence type="ECO:0000313" key="2">
    <source>
        <dbReference type="Proteomes" id="UP000322110"/>
    </source>
</evidence>
<evidence type="ECO:0000313" key="1">
    <source>
        <dbReference type="EMBL" id="KAA2211320.1"/>
    </source>
</evidence>
<name>A0A5B2TBY7_9PROT</name>
<dbReference type="Proteomes" id="UP000322110">
    <property type="component" value="Unassembled WGS sequence"/>
</dbReference>
<organism evidence="1 2">
    <name type="scientific">Teichococcus oryzae</name>
    <dbReference type="NCBI Taxonomy" id="1608942"/>
    <lineage>
        <taxon>Bacteria</taxon>
        <taxon>Pseudomonadati</taxon>
        <taxon>Pseudomonadota</taxon>
        <taxon>Alphaproteobacteria</taxon>
        <taxon>Acetobacterales</taxon>
        <taxon>Roseomonadaceae</taxon>
        <taxon>Roseomonas</taxon>
    </lineage>
</organism>
<protein>
    <submittedName>
        <fullName evidence="1">Uncharacterized protein</fullName>
    </submittedName>
</protein>